<dbReference type="SUPFAM" id="SSF161098">
    <property type="entry name" value="MetI-like"/>
    <property type="match status" value="1"/>
</dbReference>
<evidence type="ECO:0000256" key="4">
    <source>
        <dbReference type="ARBA" id="ARBA00023136"/>
    </source>
</evidence>
<feature type="transmembrane region" description="Helical" evidence="5">
    <location>
        <begin position="34"/>
        <end position="55"/>
    </location>
</feature>
<proteinExistence type="inferred from homology"/>
<evidence type="ECO:0000256" key="2">
    <source>
        <dbReference type="ARBA" id="ARBA00022692"/>
    </source>
</evidence>
<feature type="transmembrane region" description="Helical" evidence="5">
    <location>
        <begin position="176"/>
        <end position="198"/>
    </location>
</feature>
<dbReference type="PANTHER" id="PTHR43376:SF1">
    <property type="entry name" value="OLIGOPEPTIDE TRANSPORT SYSTEM PERMEASE PROTEIN"/>
    <property type="match status" value="1"/>
</dbReference>
<dbReference type="InterPro" id="IPR035906">
    <property type="entry name" value="MetI-like_sf"/>
</dbReference>
<dbReference type="GO" id="GO:0005886">
    <property type="term" value="C:plasma membrane"/>
    <property type="evidence" value="ECO:0007669"/>
    <property type="project" value="UniProtKB-SubCell"/>
</dbReference>
<evidence type="ECO:0000256" key="5">
    <source>
        <dbReference type="RuleBase" id="RU363032"/>
    </source>
</evidence>
<feature type="transmembrane region" description="Helical" evidence="5">
    <location>
        <begin position="133"/>
        <end position="156"/>
    </location>
</feature>
<comment type="caution">
    <text evidence="7">The sequence shown here is derived from an EMBL/GenBank/DDBJ whole genome shotgun (WGS) entry which is preliminary data.</text>
</comment>
<evidence type="ECO:0000256" key="3">
    <source>
        <dbReference type="ARBA" id="ARBA00022989"/>
    </source>
</evidence>
<name>A0A831TF11_9BACT</name>
<comment type="similarity">
    <text evidence="5">Belongs to the binding-protein-dependent transport system permease family.</text>
</comment>
<feature type="transmembrane region" description="Helical" evidence="5">
    <location>
        <begin position="221"/>
        <end position="243"/>
    </location>
</feature>
<keyword evidence="3 5" id="KW-1133">Transmembrane helix</keyword>
<dbReference type="InterPro" id="IPR000515">
    <property type="entry name" value="MetI-like"/>
</dbReference>
<accession>A0A831TF11</accession>
<organism evidence="7">
    <name type="scientific">Thermorudis peleae</name>
    <dbReference type="NCBI Taxonomy" id="1382356"/>
    <lineage>
        <taxon>Bacteria</taxon>
        <taxon>Pseudomonadati</taxon>
        <taxon>Thermomicrobiota</taxon>
        <taxon>Thermomicrobia</taxon>
        <taxon>Thermomicrobia incertae sedis</taxon>
        <taxon>Thermorudis</taxon>
    </lineage>
</organism>
<dbReference type="AlphaFoldDB" id="A0A831TF11"/>
<keyword evidence="2 5" id="KW-0812">Transmembrane</keyword>
<dbReference type="Pfam" id="PF00528">
    <property type="entry name" value="BPD_transp_1"/>
    <property type="match status" value="1"/>
</dbReference>
<dbReference type="Gene3D" id="1.10.3720.10">
    <property type="entry name" value="MetI-like"/>
    <property type="match status" value="1"/>
</dbReference>
<feature type="transmembrane region" description="Helical" evidence="5">
    <location>
        <begin position="279"/>
        <end position="305"/>
    </location>
</feature>
<feature type="transmembrane region" description="Helical" evidence="5">
    <location>
        <begin position="325"/>
        <end position="348"/>
    </location>
</feature>
<evidence type="ECO:0000256" key="1">
    <source>
        <dbReference type="ARBA" id="ARBA00004651"/>
    </source>
</evidence>
<dbReference type="GO" id="GO:0055085">
    <property type="term" value="P:transmembrane transport"/>
    <property type="evidence" value="ECO:0007669"/>
    <property type="project" value="InterPro"/>
</dbReference>
<reference evidence="7" key="1">
    <citation type="journal article" date="2020" name="mSystems">
        <title>Genome- and Community-Level Interaction Insights into Carbon Utilization and Element Cycling Functions of Hydrothermarchaeota in Hydrothermal Sediment.</title>
        <authorList>
            <person name="Zhou Z."/>
            <person name="Liu Y."/>
            <person name="Xu W."/>
            <person name="Pan J."/>
            <person name="Luo Z.H."/>
            <person name="Li M."/>
        </authorList>
    </citation>
    <scope>NUCLEOTIDE SEQUENCE [LARGE SCALE GENOMIC DNA]</scope>
    <source>
        <strain evidence="7">SpSt-210</strain>
    </source>
</reference>
<keyword evidence="5" id="KW-0813">Transport</keyword>
<evidence type="ECO:0000259" key="6">
    <source>
        <dbReference type="PROSITE" id="PS50928"/>
    </source>
</evidence>
<feature type="domain" description="ABC transmembrane type-1" evidence="6">
    <location>
        <begin position="129"/>
        <end position="344"/>
    </location>
</feature>
<dbReference type="PANTHER" id="PTHR43376">
    <property type="entry name" value="OLIGOPEPTIDE TRANSPORT SYSTEM PERMEASE PROTEIN"/>
    <property type="match status" value="1"/>
</dbReference>
<protein>
    <submittedName>
        <fullName evidence="7">ABC transporter permease</fullName>
    </submittedName>
</protein>
<keyword evidence="4 5" id="KW-0472">Membrane</keyword>
<gene>
    <name evidence="7" type="ORF">ENP34_01400</name>
</gene>
<dbReference type="EMBL" id="DSIY01000030">
    <property type="protein sequence ID" value="HEG90093.1"/>
    <property type="molecule type" value="Genomic_DNA"/>
</dbReference>
<dbReference type="PROSITE" id="PS50928">
    <property type="entry name" value="ABC_TM1"/>
    <property type="match status" value="1"/>
</dbReference>
<evidence type="ECO:0000313" key="7">
    <source>
        <dbReference type="EMBL" id="HEG90093.1"/>
    </source>
</evidence>
<comment type="subcellular location">
    <subcellularLocation>
        <location evidence="1 5">Cell membrane</location>
        <topology evidence="1 5">Multi-pass membrane protein</topology>
    </subcellularLocation>
</comment>
<sequence>MRQSPPIAWAPAVPPLAARRLASAVFRSYVLRRILKAALTIYLVATLTFFIVRLMPGNPVDVYIHTLISQYGFTYDDAANQAAALFAFNPNEPLLVQYWAYLRALARGDFGMSLVSPGTPVTSVIMTYLPWTLFSAGLALLISFLLGVMLGMVMAYRREGILDHLLTAVGSFFQSVPNYLVAIVIVVFFGVQLGWLPITEMRGAYSPGMQPGLNLAFVKDALYHAALPILTYVLTTIGAWMLLMKSSTLSTLEEDYVTVARARGLRDGRIMRSYVGRNAVLPLFTQMAISAGFVVGGSVVIEKIFVYQGIGFILLDAINRRDYPVMQGIFLIITFAVVAANLLADLLYSRLDPRIRVSGGE</sequence>
<dbReference type="CDD" id="cd06261">
    <property type="entry name" value="TM_PBP2"/>
    <property type="match status" value="1"/>
</dbReference>